<dbReference type="STRING" id="1079859.SAMN04515674_101108"/>
<accession>A0A1I5M4U1</accession>
<evidence type="ECO:0000313" key="1">
    <source>
        <dbReference type="EMBL" id="SFP04051.1"/>
    </source>
</evidence>
<evidence type="ECO:0000313" key="2">
    <source>
        <dbReference type="Proteomes" id="UP000199306"/>
    </source>
</evidence>
<keyword evidence="2" id="KW-1185">Reference proteome</keyword>
<proteinExistence type="predicted"/>
<dbReference type="AlphaFoldDB" id="A0A1I5M4U1"/>
<dbReference type="RefSeq" id="WP_092010522.1">
    <property type="nucleotide sequence ID" value="NZ_JBHLXN010000001.1"/>
</dbReference>
<reference evidence="1 2" key="1">
    <citation type="submission" date="2016-10" db="EMBL/GenBank/DDBJ databases">
        <authorList>
            <person name="de Groot N.N."/>
        </authorList>
    </citation>
    <scope>NUCLEOTIDE SEQUENCE [LARGE SCALE GENOMIC DNA]</scope>
    <source>
        <strain evidence="2">E92,LMG 26720,CCM 7988</strain>
    </source>
</reference>
<name>A0A1I5M4U1_9BACT</name>
<protein>
    <submittedName>
        <fullName evidence="1">Uncharacterized protein</fullName>
    </submittedName>
</protein>
<dbReference type="EMBL" id="FOXH01000001">
    <property type="protein sequence ID" value="SFP04051.1"/>
    <property type="molecule type" value="Genomic_DNA"/>
</dbReference>
<sequence>MQGRTIKIFLISHNNPASKKITKAPFHGLKYSFLLIYPSVPYHFKGIPHHLSGNFKGLKLQKSAKNVLNSANQNQNPKNALQICREKFQKKVYD</sequence>
<organism evidence="1 2">
    <name type="scientific">Pseudarcicella hirudinis</name>
    <dbReference type="NCBI Taxonomy" id="1079859"/>
    <lineage>
        <taxon>Bacteria</taxon>
        <taxon>Pseudomonadati</taxon>
        <taxon>Bacteroidota</taxon>
        <taxon>Cytophagia</taxon>
        <taxon>Cytophagales</taxon>
        <taxon>Flectobacillaceae</taxon>
        <taxon>Pseudarcicella</taxon>
    </lineage>
</organism>
<dbReference type="Proteomes" id="UP000199306">
    <property type="component" value="Unassembled WGS sequence"/>
</dbReference>
<gene>
    <name evidence="1" type="ORF">SAMN04515674_101108</name>
</gene>